<evidence type="ECO:0000313" key="9">
    <source>
        <dbReference type="EMBL" id="RLP80240.1"/>
    </source>
</evidence>
<dbReference type="GO" id="GO:0005886">
    <property type="term" value="C:plasma membrane"/>
    <property type="evidence" value="ECO:0007669"/>
    <property type="project" value="UniProtKB-SubCell"/>
</dbReference>
<feature type="transmembrane region" description="Helical" evidence="8">
    <location>
        <begin position="150"/>
        <end position="175"/>
    </location>
</feature>
<dbReference type="RefSeq" id="WP_121689177.1">
    <property type="nucleotide sequence ID" value="NZ_RCUY01000013.1"/>
</dbReference>
<keyword evidence="6 8" id="KW-0472">Membrane</keyword>
<evidence type="ECO:0000256" key="5">
    <source>
        <dbReference type="ARBA" id="ARBA00022989"/>
    </source>
</evidence>
<feature type="transmembrane region" description="Helical" evidence="8">
    <location>
        <begin position="182"/>
        <end position="203"/>
    </location>
</feature>
<evidence type="ECO:0000256" key="1">
    <source>
        <dbReference type="ARBA" id="ARBA00004651"/>
    </source>
</evidence>
<feature type="transmembrane region" description="Helical" evidence="8">
    <location>
        <begin position="7"/>
        <end position="24"/>
    </location>
</feature>
<reference evidence="9 10" key="1">
    <citation type="submission" date="2018-10" db="EMBL/GenBank/DDBJ databases">
        <authorList>
            <person name="Li J."/>
        </authorList>
    </citation>
    <scope>NUCLEOTIDE SEQUENCE [LARGE SCALE GENOMIC DNA]</scope>
    <source>
        <strain evidence="9 10">JCM 11654</strain>
    </source>
</reference>
<dbReference type="EMBL" id="RCUY01000013">
    <property type="protein sequence ID" value="RLP80240.1"/>
    <property type="molecule type" value="Genomic_DNA"/>
</dbReference>
<accession>A0A3L7AKK7</accession>
<keyword evidence="3" id="KW-0808">Transferase</keyword>
<gene>
    <name evidence="9" type="ORF">D9V34_14340</name>
</gene>
<dbReference type="InterPro" id="IPR018584">
    <property type="entry name" value="GT87"/>
</dbReference>
<protein>
    <submittedName>
        <fullName evidence="9">DUF2029 domain-containing protein</fullName>
    </submittedName>
</protein>
<feature type="transmembrane region" description="Helical" evidence="8">
    <location>
        <begin position="314"/>
        <end position="330"/>
    </location>
</feature>
<keyword evidence="5 8" id="KW-1133">Transmembrane helix</keyword>
<dbReference type="GO" id="GO:0016758">
    <property type="term" value="F:hexosyltransferase activity"/>
    <property type="evidence" value="ECO:0007669"/>
    <property type="project" value="InterPro"/>
</dbReference>
<sequence>MNSRLTPYWVIFVLVHLWAFWLALTSSGYPLGDVTIVYLPWSEQAMNGGSIVGINQPWVYPILALLPMIPPLAFGHELYAVGWLVMCSVLNAIAYAVLLGNGRSLGRKRAAVWWMAFIVVLGPIVMGRIDAVTVPMAIVALLIISRHPMVASVILSIATWMKIWPAAAIGAAILVLRQRVKILVGGIYTTLVVLVAALFIGGFPNVLSFITQQTGRGIQIEAPVAVPYLWIASLGGNAELYYDRDILTYQVRGEGVETLSAVMTPVLVLVVALIAVLAWRAQRTRTGALRILPVLVLALVTAMIAVNKVGSPQFMVWLIAPIVFGLVVSAERFRFPAVLALVLGLLTQLFYPYLYGSLLRAELWAVITITLRNIGTLVLLVWCVRELWRLGAPHVLPSAETRAAAAQAAATPITKES</sequence>
<feature type="transmembrane region" description="Helical" evidence="8">
    <location>
        <begin position="337"/>
        <end position="355"/>
    </location>
</feature>
<evidence type="ECO:0000256" key="3">
    <source>
        <dbReference type="ARBA" id="ARBA00022679"/>
    </source>
</evidence>
<keyword evidence="10" id="KW-1185">Reference proteome</keyword>
<comment type="caution">
    <text evidence="9">The sequence shown here is derived from an EMBL/GenBank/DDBJ whole genome shotgun (WGS) entry which is preliminary data.</text>
</comment>
<comment type="subcellular location">
    <subcellularLocation>
        <location evidence="1">Cell membrane</location>
        <topology evidence="1">Multi-pass membrane protein</topology>
    </subcellularLocation>
</comment>
<feature type="transmembrane region" description="Helical" evidence="8">
    <location>
        <begin position="259"/>
        <end position="279"/>
    </location>
</feature>
<feature type="transmembrane region" description="Helical" evidence="8">
    <location>
        <begin position="361"/>
        <end position="384"/>
    </location>
</feature>
<evidence type="ECO:0000313" key="10">
    <source>
        <dbReference type="Proteomes" id="UP000269438"/>
    </source>
</evidence>
<feature type="transmembrane region" description="Helical" evidence="8">
    <location>
        <begin position="291"/>
        <end position="308"/>
    </location>
</feature>
<dbReference type="AlphaFoldDB" id="A0A3L7AKK7"/>
<evidence type="ECO:0000256" key="7">
    <source>
        <dbReference type="ARBA" id="ARBA00024033"/>
    </source>
</evidence>
<organism evidence="9 10">
    <name type="scientific">Mycetocola lacteus</name>
    <dbReference type="NCBI Taxonomy" id="76637"/>
    <lineage>
        <taxon>Bacteria</taxon>
        <taxon>Bacillati</taxon>
        <taxon>Actinomycetota</taxon>
        <taxon>Actinomycetes</taxon>
        <taxon>Micrococcales</taxon>
        <taxon>Microbacteriaceae</taxon>
        <taxon>Mycetocola</taxon>
    </lineage>
</organism>
<evidence type="ECO:0000256" key="6">
    <source>
        <dbReference type="ARBA" id="ARBA00023136"/>
    </source>
</evidence>
<proteinExistence type="inferred from homology"/>
<name>A0A3L7AKK7_9MICO</name>
<dbReference type="OrthoDB" id="581198at2"/>
<dbReference type="Proteomes" id="UP000269438">
    <property type="component" value="Unassembled WGS sequence"/>
</dbReference>
<evidence type="ECO:0000256" key="2">
    <source>
        <dbReference type="ARBA" id="ARBA00022475"/>
    </source>
</evidence>
<keyword evidence="4 8" id="KW-0812">Transmembrane</keyword>
<feature type="transmembrane region" description="Helical" evidence="8">
    <location>
        <begin position="111"/>
        <end position="144"/>
    </location>
</feature>
<comment type="similarity">
    <text evidence="7">Belongs to the glycosyltransferase 87 family.</text>
</comment>
<evidence type="ECO:0000256" key="8">
    <source>
        <dbReference type="SAM" id="Phobius"/>
    </source>
</evidence>
<dbReference type="Pfam" id="PF09594">
    <property type="entry name" value="GT87"/>
    <property type="match status" value="1"/>
</dbReference>
<keyword evidence="2" id="KW-1003">Cell membrane</keyword>
<evidence type="ECO:0000256" key="4">
    <source>
        <dbReference type="ARBA" id="ARBA00022692"/>
    </source>
</evidence>
<feature type="transmembrane region" description="Helical" evidence="8">
    <location>
        <begin position="78"/>
        <end position="99"/>
    </location>
</feature>